<evidence type="ECO:0000313" key="3">
    <source>
        <dbReference type="EMBL" id="JAT10383.1"/>
    </source>
</evidence>
<feature type="compositionally biased region" description="Low complexity" evidence="1">
    <location>
        <begin position="688"/>
        <end position="700"/>
    </location>
</feature>
<feature type="compositionally biased region" description="Polar residues" evidence="1">
    <location>
        <begin position="596"/>
        <end position="606"/>
    </location>
</feature>
<dbReference type="AlphaFoldDB" id="A0A1B6KG20"/>
<dbReference type="EMBL" id="GEBQ01029594">
    <property type="protein sequence ID" value="JAT10383.1"/>
    <property type="molecule type" value="Transcribed_RNA"/>
</dbReference>
<keyword evidence="2" id="KW-0732">Signal</keyword>
<feature type="compositionally biased region" description="Acidic residues" evidence="1">
    <location>
        <begin position="198"/>
        <end position="221"/>
    </location>
</feature>
<gene>
    <name evidence="3" type="ORF">g.50644</name>
</gene>
<feature type="compositionally biased region" description="Polar residues" evidence="1">
    <location>
        <begin position="549"/>
        <end position="574"/>
    </location>
</feature>
<organism evidence="3">
    <name type="scientific">Graphocephala atropunctata</name>
    <dbReference type="NCBI Taxonomy" id="36148"/>
    <lineage>
        <taxon>Eukaryota</taxon>
        <taxon>Metazoa</taxon>
        <taxon>Ecdysozoa</taxon>
        <taxon>Arthropoda</taxon>
        <taxon>Hexapoda</taxon>
        <taxon>Insecta</taxon>
        <taxon>Pterygota</taxon>
        <taxon>Neoptera</taxon>
        <taxon>Paraneoptera</taxon>
        <taxon>Hemiptera</taxon>
        <taxon>Auchenorrhyncha</taxon>
        <taxon>Membracoidea</taxon>
        <taxon>Cicadellidae</taxon>
        <taxon>Cicadellinae</taxon>
        <taxon>Cicadellini</taxon>
        <taxon>Graphocephala</taxon>
    </lineage>
</organism>
<feature type="region of interest" description="Disordered" evidence="1">
    <location>
        <begin position="549"/>
        <end position="706"/>
    </location>
</feature>
<evidence type="ECO:0000256" key="1">
    <source>
        <dbReference type="SAM" id="MobiDB-lite"/>
    </source>
</evidence>
<feature type="signal peptide" evidence="2">
    <location>
        <begin position="1"/>
        <end position="24"/>
    </location>
</feature>
<name>A0A1B6KG20_9HEMI</name>
<evidence type="ECO:0008006" key="4">
    <source>
        <dbReference type="Google" id="ProtNLM"/>
    </source>
</evidence>
<feature type="chain" id="PRO_5008586577" description="DUF4794 domain-containing protein" evidence="2">
    <location>
        <begin position="25"/>
        <end position="706"/>
    </location>
</feature>
<proteinExistence type="predicted"/>
<feature type="region of interest" description="Disordered" evidence="1">
    <location>
        <begin position="154"/>
        <end position="221"/>
    </location>
</feature>
<reference evidence="3" key="1">
    <citation type="submission" date="2015-11" db="EMBL/GenBank/DDBJ databases">
        <title>De novo transcriptome assembly of four potential Pierce s Disease insect vectors from Arizona vineyards.</title>
        <authorList>
            <person name="Tassone E.E."/>
        </authorList>
    </citation>
    <scope>NUCLEOTIDE SEQUENCE</scope>
</reference>
<protein>
    <recommendedName>
        <fullName evidence="4">DUF4794 domain-containing protein</fullName>
    </recommendedName>
</protein>
<feature type="compositionally biased region" description="Basic and acidic residues" evidence="1">
    <location>
        <begin position="663"/>
        <end position="687"/>
    </location>
</feature>
<accession>A0A1B6KG20</accession>
<feature type="compositionally biased region" description="Polar residues" evidence="1">
    <location>
        <begin position="614"/>
        <end position="627"/>
    </location>
</feature>
<feature type="compositionally biased region" description="Polar residues" evidence="1">
    <location>
        <begin position="171"/>
        <end position="197"/>
    </location>
</feature>
<evidence type="ECO:0000256" key="2">
    <source>
        <dbReference type="SAM" id="SignalP"/>
    </source>
</evidence>
<sequence>MFSVSIAVTLGFLASTSFLKSSRALPLPTTPLPPLPRRFIEPPFDKPFEKDLFKDGYAVDYPDVPKRPSIAQQAHENVKKVPRSWGPLSTEIYDSNFYGQPQPRSIIETNSIQQDFGEAYKKNYISNYEVEGYYSEEEFSSEEEDTSFIEPSFPGDPPLTNSYYGMEPQLNYPSDQYQYQTPNSYPVYSGGDVSSTDYDVDEEASESDIESSSEEVDEDYDSGTDLAPSMITTSTSTKGPIKVPQVKSGEQFQQVLSALNKVLNSDSDINESDNKIKIQRSAKQLARSMLSSSEARIKGKPGVIEEPVVEKAPVAKEIFSRTTTITKTTTWYLNEDNEVVVIEEIDGKRHPLKGKYTKTSKTTTSGPLPWYLQGFEDVIFEEENEKSKTILDKMTYLKGMNPTSITSFTTAPNPWSTEVHEEVVFEETIKVKDVGNFAESKTHYLGPHPSPLEHIVDYLPRTQLVPEEEIVEEVIEIEQVFPEIETEEIVEIVPQEISPYPMPIPSPKPYVPPMQFQPVYPSAHLQQSIETESSAEDWNYQDNAYLNDLHSGQLTNPKPLSTPSPIDNNFTPHSTVGPHPALDQTHPPTPSTQSPYNLPQPLNGQHPQMFGNHPQPQNWDHSGQAGQASRRDKWEPQAGNWENHQDPQHPQVKNEVLSLIQEEPTRHHPGRMDQEGKRQMTPKDAKRQLYQNRQQYQNRQGRTRDL</sequence>